<protein>
    <recommendedName>
        <fullName evidence="3">Polyketide synthase</fullName>
    </recommendedName>
</protein>
<sequence length="155" mass="16814">ARTQAIRLLEDGRIEELAALLDGAGEDDQTFAVLTKLAAQHNQQRSTQSIADDRYEFRWEKAVTPLSGAEAGDSSWILIGDESEALKPLVDTLTARGQQYRFLQLPASDADEVQLAATLRAAAAGDSTLRIVHVAALDSGATPSMRSLLRMQHQV</sequence>
<comment type="caution">
    <text evidence="1">The sequence shown here is derived from an EMBL/GenBank/DDBJ whole genome shotgun (WGS) entry which is preliminary data.</text>
</comment>
<proteinExistence type="predicted"/>
<feature type="non-terminal residue" evidence="1">
    <location>
        <position position="155"/>
    </location>
</feature>
<dbReference type="RefSeq" id="WP_311671038.1">
    <property type="nucleotide sequence ID" value="NZ_JAVREO010000146.1"/>
</dbReference>
<dbReference type="Proteomes" id="UP001183410">
    <property type="component" value="Unassembled WGS sequence"/>
</dbReference>
<keyword evidence="2" id="KW-1185">Reference proteome</keyword>
<gene>
    <name evidence="1" type="ORF">RM844_32505</name>
</gene>
<evidence type="ECO:0000313" key="2">
    <source>
        <dbReference type="Proteomes" id="UP001183410"/>
    </source>
</evidence>
<accession>A0ABU2K173</accession>
<evidence type="ECO:0000313" key="1">
    <source>
        <dbReference type="EMBL" id="MDT0271001.1"/>
    </source>
</evidence>
<feature type="non-terminal residue" evidence="1">
    <location>
        <position position="1"/>
    </location>
</feature>
<dbReference type="Gene3D" id="3.40.50.720">
    <property type="entry name" value="NAD(P)-binding Rossmann-like Domain"/>
    <property type="match status" value="1"/>
</dbReference>
<evidence type="ECO:0008006" key="3">
    <source>
        <dbReference type="Google" id="ProtNLM"/>
    </source>
</evidence>
<reference evidence="2" key="1">
    <citation type="submission" date="2023-07" db="EMBL/GenBank/DDBJ databases">
        <title>30 novel species of actinomycetes from the DSMZ collection.</title>
        <authorList>
            <person name="Nouioui I."/>
        </authorList>
    </citation>
    <scope>NUCLEOTIDE SEQUENCE [LARGE SCALE GENOMIC DNA]</scope>
    <source>
        <strain evidence="2">DSM 44915</strain>
    </source>
</reference>
<dbReference type="InterPro" id="IPR036291">
    <property type="entry name" value="NAD(P)-bd_dom_sf"/>
</dbReference>
<name>A0ABU2K173_9ACTN</name>
<dbReference type="SUPFAM" id="SSF51735">
    <property type="entry name" value="NAD(P)-binding Rossmann-fold domains"/>
    <property type="match status" value="1"/>
</dbReference>
<dbReference type="EMBL" id="JAVREO010000146">
    <property type="protein sequence ID" value="MDT0271001.1"/>
    <property type="molecule type" value="Genomic_DNA"/>
</dbReference>
<organism evidence="1 2">
    <name type="scientific">Streptomyces chisholmiae</name>
    <dbReference type="NCBI Taxonomy" id="3075540"/>
    <lineage>
        <taxon>Bacteria</taxon>
        <taxon>Bacillati</taxon>
        <taxon>Actinomycetota</taxon>
        <taxon>Actinomycetes</taxon>
        <taxon>Kitasatosporales</taxon>
        <taxon>Streptomycetaceae</taxon>
        <taxon>Streptomyces</taxon>
    </lineage>
</organism>